<dbReference type="GO" id="GO:0103016">
    <property type="term" value="F:tRNA-uridine 2-sulfurtransferase activity"/>
    <property type="evidence" value="ECO:0007669"/>
    <property type="project" value="UniProtKB-EC"/>
</dbReference>
<dbReference type="Pfam" id="PF03054">
    <property type="entry name" value="tRNA_Me_trans"/>
    <property type="match status" value="1"/>
</dbReference>
<dbReference type="InterPro" id="IPR001763">
    <property type="entry name" value="Rhodanese-like_dom"/>
</dbReference>
<evidence type="ECO:0000259" key="10">
    <source>
        <dbReference type="PROSITE" id="PS50206"/>
    </source>
</evidence>
<evidence type="ECO:0000256" key="9">
    <source>
        <dbReference type="HAMAP-Rule" id="MF_00144"/>
    </source>
</evidence>
<dbReference type="Pfam" id="PF20258">
    <property type="entry name" value="tRNA_Me_trans_C"/>
    <property type="match status" value="1"/>
</dbReference>
<gene>
    <name evidence="9 11" type="primary">mnmA</name>
    <name evidence="11" type="ORF">WMO41_04030</name>
</gene>
<dbReference type="Gene3D" id="2.40.30.10">
    <property type="entry name" value="Translation factors"/>
    <property type="match status" value="1"/>
</dbReference>
<dbReference type="HAMAP" id="MF_00144">
    <property type="entry name" value="tRNA_thiouridyl_MnmA"/>
    <property type="match status" value="1"/>
</dbReference>
<reference evidence="11 12" key="1">
    <citation type="submission" date="2024-03" db="EMBL/GenBank/DDBJ databases">
        <title>Human intestinal bacterial collection.</title>
        <authorList>
            <person name="Pauvert C."/>
            <person name="Hitch T.C.A."/>
            <person name="Clavel T."/>
        </authorList>
    </citation>
    <scope>NUCLEOTIDE SEQUENCE [LARGE SCALE GENOMIC DNA]</scope>
    <source>
        <strain evidence="11 12">CLA-AP-H27</strain>
    </source>
</reference>
<dbReference type="InterPro" id="IPR046884">
    <property type="entry name" value="MnmA-like_central"/>
</dbReference>
<feature type="site" description="Interaction with tRNA" evidence="9">
    <location>
        <position position="346"/>
    </location>
</feature>
<dbReference type="PANTHER" id="PTHR11933">
    <property type="entry name" value="TRNA 5-METHYLAMINOMETHYL-2-THIOURIDYLATE -METHYLTRANSFERASE"/>
    <property type="match status" value="1"/>
</dbReference>
<evidence type="ECO:0000256" key="2">
    <source>
        <dbReference type="ARBA" id="ARBA00022679"/>
    </source>
</evidence>
<evidence type="ECO:0000256" key="6">
    <source>
        <dbReference type="ARBA" id="ARBA00022884"/>
    </source>
</evidence>
<evidence type="ECO:0000313" key="11">
    <source>
        <dbReference type="EMBL" id="MEQ2562340.1"/>
    </source>
</evidence>
<comment type="function">
    <text evidence="9">Catalyzes the 2-thiolation of uridine at the wobble position (U34) of tRNA, leading to the formation of s(2)U34.</text>
</comment>
<evidence type="ECO:0000256" key="3">
    <source>
        <dbReference type="ARBA" id="ARBA00022694"/>
    </source>
</evidence>
<comment type="similarity">
    <text evidence="9">Belongs to the MnmA/TRMU family.</text>
</comment>
<dbReference type="Proteomes" id="UP001437460">
    <property type="component" value="Unassembled WGS sequence"/>
</dbReference>
<dbReference type="PANTHER" id="PTHR11933:SF5">
    <property type="entry name" value="MITOCHONDRIAL TRNA-SPECIFIC 2-THIOURIDYLASE 1"/>
    <property type="match status" value="1"/>
</dbReference>
<feature type="binding site" evidence="9">
    <location>
        <position position="39"/>
    </location>
    <ligand>
        <name>ATP</name>
        <dbReference type="ChEBI" id="CHEBI:30616"/>
    </ligand>
</feature>
<organism evidence="11 12">
    <name type="scientific">Ventrimonas faecis</name>
    <dbReference type="NCBI Taxonomy" id="3133170"/>
    <lineage>
        <taxon>Bacteria</taxon>
        <taxon>Bacillati</taxon>
        <taxon>Bacillota</taxon>
        <taxon>Clostridia</taxon>
        <taxon>Lachnospirales</taxon>
        <taxon>Lachnospiraceae</taxon>
        <taxon>Ventrimonas</taxon>
    </lineage>
</organism>
<dbReference type="NCBIfam" id="NF001138">
    <property type="entry name" value="PRK00143.1"/>
    <property type="match status" value="1"/>
</dbReference>
<feature type="disulfide bond" description="Alternate" evidence="9">
    <location>
        <begin position="109"/>
        <end position="206"/>
    </location>
</feature>
<comment type="catalytic activity">
    <reaction evidence="8 9">
        <text>S-sulfanyl-L-cysteinyl-[protein] + uridine(34) in tRNA + AH2 + ATP = 2-thiouridine(34) in tRNA + L-cysteinyl-[protein] + A + AMP + diphosphate + H(+)</text>
        <dbReference type="Rhea" id="RHEA:47032"/>
        <dbReference type="Rhea" id="RHEA-COMP:10131"/>
        <dbReference type="Rhea" id="RHEA-COMP:11726"/>
        <dbReference type="Rhea" id="RHEA-COMP:11727"/>
        <dbReference type="Rhea" id="RHEA-COMP:11728"/>
        <dbReference type="ChEBI" id="CHEBI:13193"/>
        <dbReference type="ChEBI" id="CHEBI:15378"/>
        <dbReference type="ChEBI" id="CHEBI:17499"/>
        <dbReference type="ChEBI" id="CHEBI:29950"/>
        <dbReference type="ChEBI" id="CHEBI:30616"/>
        <dbReference type="ChEBI" id="CHEBI:33019"/>
        <dbReference type="ChEBI" id="CHEBI:61963"/>
        <dbReference type="ChEBI" id="CHEBI:65315"/>
        <dbReference type="ChEBI" id="CHEBI:87170"/>
        <dbReference type="ChEBI" id="CHEBI:456215"/>
        <dbReference type="EC" id="2.8.1.13"/>
    </reaction>
</comment>
<name>A0ABV1HJ52_9FIRM</name>
<proteinExistence type="inferred from homology"/>
<evidence type="ECO:0000256" key="1">
    <source>
        <dbReference type="ARBA" id="ARBA00022555"/>
    </source>
</evidence>
<dbReference type="Pfam" id="PF20259">
    <property type="entry name" value="tRNA_Me_trans_M"/>
    <property type="match status" value="1"/>
</dbReference>
<dbReference type="PROSITE" id="PS50206">
    <property type="entry name" value="RHODANESE_3"/>
    <property type="match status" value="1"/>
</dbReference>
<keyword evidence="1 9" id="KW-0820">tRNA-binding</keyword>
<feature type="active site" description="Nucleophile" evidence="9">
    <location>
        <position position="109"/>
    </location>
</feature>
<dbReference type="CDD" id="cd01998">
    <property type="entry name" value="MnmA_TRMU-like"/>
    <property type="match status" value="1"/>
</dbReference>
<evidence type="ECO:0000313" key="12">
    <source>
        <dbReference type="Proteomes" id="UP001437460"/>
    </source>
</evidence>
<dbReference type="Gene3D" id="3.40.50.620">
    <property type="entry name" value="HUPs"/>
    <property type="match status" value="1"/>
</dbReference>
<comment type="caution">
    <text evidence="9">Lacks conserved residue(s) required for the propagation of feature annotation.</text>
</comment>
<comment type="caution">
    <text evidence="11">The sequence shown here is derived from an EMBL/GenBank/DDBJ whole genome shotgun (WGS) entry which is preliminary data.</text>
</comment>
<evidence type="ECO:0000256" key="7">
    <source>
        <dbReference type="ARBA" id="ARBA00023157"/>
    </source>
</evidence>
<keyword evidence="12" id="KW-1185">Reference proteome</keyword>
<feature type="binding site" evidence="9">
    <location>
        <begin position="13"/>
        <end position="20"/>
    </location>
    <ligand>
        <name>ATP</name>
        <dbReference type="ChEBI" id="CHEBI:30616"/>
    </ligand>
</feature>
<feature type="active site" description="Cysteine persulfide intermediate" evidence="9">
    <location>
        <position position="206"/>
    </location>
</feature>
<evidence type="ECO:0000256" key="4">
    <source>
        <dbReference type="ARBA" id="ARBA00022741"/>
    </source>
</evidence>
<dbReference type="SUPFAM" id="SSF52402">
    <property type="entry name" value="Adenine nucleotide alpha hydrolases-like"/>
    <property type="match status" value="1"/>
</dbReference>
<dbReference type="InterPro" id="IPR023382">
    <property type="entry name" value="MnmA-like_central_sf"/>
</dbReference>
<comment type="subcellular location">
    <subcellularLocation>
        <location evidence="9">Cytoplasm</location>
    </subcellularLocation>
</comment>
<keyword evidence="7 9" id="KW-1015">Disulfide bond</keyword>
<keyword evidence="3 9" id="KW-0819">tRNA processing</keyword>
<dbReference type="InterPro" id="IPR046885">
    <property type="entry name" value="MnmA-like_C"/>
</dbReference>
<dbReference type="Gene3D" id="2.30.30.280">
    <property type="entry name" value="Adenine nucleotide alpha hydrolases-like domains"/>
    <property type="match status" value="1"/>
</dbReference>
<dbReference type="EC" id="2.8.1.13" evidence="9"/>
<dbReference type="RefSeq" id="WP_349228663.1">
    <property type="nucleotide sequence ID" value="NZ_JBBMFJ010000005.1"/>
</dbReference>
<keyword evidence="9" id="KW-0963">Cytoplasm</keyword>
<feature type="domain" description="Rhodanese" evidence="10">
    <location>
        <begin position="5"/>
        <end position="51"/>
    </location>
</feature>
<feature type="region of interest" description="Interaction with tRNA" evidence="9">
    <location>
        <begin position="156"/>
        <end position="158"/>
    </location>
</feature>
<dbReference type="EMBL" id="JBBMFJ010000005">
    <property type="protein sequence ID" value="MEQ2562340.1"/>
    <property type="molecule type" value="Genomic_DNA"/>
</dbReference>
<sequence length="364" mass="40341">MIQAENKKKVVVGMSGGVDSSVAAWLLKQQGYDVIGVTMQIWQDEEETAQQENGGCCGLSAVDDARRVAWQLEIPYYVMNFKKEFRDNVMDYFVGEYLCGRTPNPCIACNRYVKWESLLKRSLDIGADYIATGHYARVEQLPNGRYALKKSATAAKDQTYALYNLTQEQLSHTLMPVGEYTKDQIRKIAEDIGLQVAHKADSQEICFIPDNDYAGFIEREAENVPGPGNFVTADGTVIGRHEGITHYTVGQRKGLNLAMGHPVFVTEIRPETNEVVIGEAGDVFTDTLVCNKLNWMAIDGLHGKPMEVSAKIRYSHKGAPCVIEEIGEDLVQCHFSEPVRAVTPGQAVVFYDGDYVVGGGTIIR</sequence>
<accession>A0ABV1HJ52</accession>
<keyword evidence="4 9" id="KW-0547">Nucleotide-binding</keyword>
<dbReference type="InterPro" id="IPR014729">
    <property type="entry name" value="Rossmann-like_a/b/a_fold"/>
</dbReference>
<feature type="binding site" evidence="9">
    <location>
        <position position="133"/>
    </location>
    <ligand>
        <name>ATP</name>
        <dbReference type="ChEBI" id="CHEBI:30616"/>
    </ligand>
</feature>
<keyword evidence="2 9" id="KW-0808">Transferase</keyword>
<evidence type="ECO:0000256" key="8">
    <source>
        <dbReference type="ARBA" id="ARBA00051542"/>
    </source>
</evidence>
<evidence type="ECO:0000256" key="5">
    <source>
        <dbReference type="ARBA" id="ARBA00022840"/>
    </source>
</evidence>
<feature type="site" description="Interaction with tRNA" evidence="9">
    <location>
        <position position="134"/>
    </location>
</feature>
<dbReference type="InterPro" id="IPR004506">
    <property type="entry name" value="MnmA-like"/>
</dbReference>
<dbReference type="NCBIfam" id="TIGR00420">
    <property type="entry name" value="trmU"/>
    <property type="match status" value="1"/>
</dbReference>
<keyword evidence="5 9" id="KW-0067">ATP-binding</keyword>
<feature type="region of interest" description="Interaction with tRNA" evidence="9">
    <location>
        <begin position="313"/>
        <end position="314"/>
    </location>
</feature>
<protein>
    <recommendedName>
        <fullName evidence="9">tRNA-specific 2-thiouridylase MnmA</fullName>
        <ecNumber evidence="9">2.8.1.13</ecNumber>
    </recommendedName>
</protein>
<keyword evidence="6 9" id="KW-0694">RNA-binding</keyword>